<dbReference type="InterPro" id="IPR004507">
    <property type="entry name" value="UbiX-like"/>
</dbReference>
<protein>
    <recommendedName>
        <fullName evidence="5">Flavin prenyltransferase UbiX</fullName>
        <ecNumber evidence="5">2.5.1.129</ecNumber>
    </recommendedName>
</protein>
<dbReference type="GO" id="GO:0106141">
    <property type="term" value="F:flavin prenyltransferase activity"/>
    <property type="evidence" value="ECO:0007669"/>
    <property type="project" value="UniProtKB-EC"/>
</dbReference>
<sequence length="195" mass="21317">MKNFGASPGGNRYVLAVTGASGMLYARELFAWFQTRPDLEVHAICSPAGEQVLRLELGLTFAELAGPRAILHAADDFTAPLASGSFRVRAMVIIPCTMGTLGAIAQGVPRNLIHRAAEVNLKERRPLILVVRETPLSLVHLRNLTRAAEAGATIFPAMPGFYHRPRSLGEMARNFAGRVLDHLGLEHDLTRRWGE</sequence>
<reference evidence="7" key="1">
    <citation type="journal article" date="2020" name="mSystems">
        <title>Genome- and Community-Level Interaction Insights into Carbon Utilization and Element Cycling Functions of Hydrothermarchaeota in Hydrothermal Sediment.</title>
        <authorList>
            <person name="Zhou Z."/>
            <person name="Liu Y."/>
            <person name="Xu W."/>
            <person name="Pan J."/>
            <person name="Luo Z.H."/>
            <person name="Li M."/>
        </authorList>
    </citation>
    <scope>NUCLEOTIDE SEQUENCE [LARGE SCALE GENOMIC DNA]</scope>
    <source>
        <strain evidence="7">SpSt-776</strain>
    </source>
</reference>
<dbReference type="InterPro" id="IPR036551">
    <property type="entry name" value="Flavin_trans-like"/>
</dbReference>
<comment type="caution">
    <text evidence="5">Lacks conserved residue(s) required for the propagation of feature annotation.</text>
</comment>
<feature type="binding site" evidence="5">
    <location>
        <position position="178"/>
    </location>
    <ligand>
        <name>dimethylallyl phosphate</name>
        <dbReference type="ChEBI" id="CHEBI:88052"/>
    </ligand>
</feature>
<dbReference type="NCBIfam" id="NF004685">
    <property type="entry name" value="PRK06029.1"/>
    <property type="match status" value="1"/>
</dbReference>
<evidence type="ECO:0000256" key="3">
    <source>
        <dbReference type="ARBA" id="ARBA00022643"/>
    </source>
</evidence>
<dbReference type="HAMAP" id="MF_01984">
    <property type="entry name" value="ubiX_pad"/>
    <property type="match status" value="1"/>
</dbReference>
<dbReference type="Gene3D" id="3.40.50.1950">
    <property type="entry name" value="Flavin prenyltransferase-like"/>
    <property type="match status" value="1"/>
</dbReference>
<dbReference type="InterPro" id="IPR003382">
    <property type="entry name" value="Flavoprotein"/>
</dbReference>
<feature type="domain" description="Flavoprotein" evidence="6">
    <location>
        <begin position="12"/>
        <end position="182"/>
    </location>
</feature>
<dbReference type="EMBL" id="DTHB01000042">
    <property type="protein sequence ID" value="HGB14654.1"/>
    <property type="molecule type" value="Genomic_DNA"/>
</dbReference>
<feature type="binding site" evidence="5">
    <location>
        <position position="46"/>
    </location>
    <ligand>
        <name>FMN</name>
        <dbReference type="ChEBI" id="CHEBI:58210"/>
    </ligand>
</feature>
<feature type="binding site" evidence="5">
    <location>
        <begin position="97"/>
        <end position="100"/>
    </location>
    <ligand>
        <name>FMN</name>
        <dbReference type="ChEBI" id="CHEBI:58210"/>
    </ligand>
</feature>
<evidence type="ECO:0000313" key="7">
    <source>
        <dbReference type="EMBL" id="HGB14654.1"/>
    </source>
</evidence>
<comment type="function">
    <text evidence="5">Flavin prenyltransferase that catalyzes the synthesis of the prenylated FMN cofactor (prenyl-FMN) for 4-hydroxy-3-polyprenylbenzoic acid decarboxylase UbiD. The prenyltransferase is metal-independent and links a dimethylallyl moiety from dimethylallyl monophosphate (DMAP) to the flavin N5 and C6 atoms of FMN.</text>
</comment>
<comment type="catalytic activity">
    <reaction evidence="5">
        <text>dimethylallyl phosphate + FMNH2 = prenylated FMNH2 + phosphate</text>
        <dbReference type="Rhea" id="RHEA:37743"/>
        <dbReference type="ChEBI" id="CHEBI:43474"/>
        <dbReference type="ChEBI" id="CHEBI:57618"/>
        <dbReference type="ChEBI" id="CHEBI:87467"/>
        <dbReference type="ChEBI" id="CHEBI:88052"/>
        <dbReference type="EC" id="2.5.1.129"/>
    </reaction>
</comment>
<keyword evidence="1 5" id="KW-0637">Prenyltransferase</keyword>
<evidence type="ECO:0000256" key="4">
    <source>
        <dbReference type="ARBA" id="ARBA00022679"/>
    </source>
</evidence>
<dbReference type="NCBIfam" id="TIGR00421">
    <property type="entry name" value="ubiX_pad"/>
    <property type="match status" value="1"/>
</dbReference>
<proteinExistence type="inferred from homology"/>
<dbReference type="Pfam" id="PF02441">
    <property type="entry name" value="Flavoprotein"/>
    <property type="match status" value="1"/>
</dbReference>
<evidence type="ECO:0000259" key="6">
    <source>
        <dbReference type="Pfam" id="PF02441"/>
    </source>
</evidence>
<gene>
    <name evidence="5" type="primary">ubiX</name>
    <name evidence="7" type="ORF">ENV62_05400</name>
</gene>
<feature type="binding site" evidence="5">
    <location>
        <position position="162"/>
    </location>
    <ligand>
        <name>dimethylallyl phosphate</name>
        <dbReference type="ChEBI" id="CHEBI:88052"/>
    </ligand>
</feature>
<keyword evidence="3 5" id="KW-0288">FMN</keyword>
<dbReference type="AlphaFoldDB" id="A0A7C3WQV5"/>
<evidence type="ECO:0000256" key="2">
    <source>
        <dbReference type="ARBA" id="ARBA00022630"/>
    </source>
</evidence>
<keyword evidence="2 5" id="KW-0285">Flavoprotein</keyword>
<keyword evidence="4 5" id="KW-0808">Transferase</keyword>
<dbReference type="EC" id="2.5.1.129" evidence="5"/>
<feature type="binding site" evidence="5">
    <location>
        <position position="132"/>
    </location>
    <ligand>
        <name>FMN</name>
        <dbReference type="ChEBI" id="CHEBI:58210"/>
    </ligand>
</feature>
<accession>A0A7C3WQV5</accession>
<comment type="caution">
    <text evidence="7">The sequence shown here is derived from an EMBL/GenBank/DDBJ whole genome shotgun (WGS) entry which is preliminary data.</text>
</comment>
<organism evidence="7">
    <name type="scientific">Desulfobacca acetoxidans</name>
    <dbReference type="NCBI Taxonomy" id="60893"/>
    <lineage>
        <taxon>Bacteria</taxon>
        <taxon>Pseudomonadati</taxon>
        <taxon>Thermodesulfobacteriota</taxon>
        <taxon>Desulfobaccia</taxon>
        <taxon>Desulfobaccales</taxon>
        <taxon>Desulfobaccaceae</taxon>
        <taxon>Desulfobacca</taxon>
    </lineage>
</organism>
<name>A0A7C3WQV5_9BACT</name>
<comment type="similarity">
    <text evidence="5">Belongs to the UbiX/PAD1 family.</text>
</comment>
<feature type="binding site" evidence="5">
    <location>
        <begin position="19"/>
        <end position="21"/>
    </location>
    <ligand>
        <name>FMN</name>
        <dbReference type="ChEBI" id="CHEBI:58210"/>
    </ligand>
</feature>
<evidence type="ECO:0000256" key="5">
    <source>
        <dbReference type="HAMAP-Rule" id="MF_01984"/>
    </source>
</evidence>
<evidence type="ECO:0000256" key="1">
    <source>
        <dbReference type="ARBA" id="ARBA00022602"/>
    </source>
</evidence>
<dbReference type="SUPFAM" id="SSF52507">
    <property type="entry name" value="Homo-oligomeric flavin-containing Cys decarboxylases, HFCD"/>
    <property type="match status" value="1"/>
</dbReference>